<dbReference type="Pfam" id="PF00155">
    <property type="entry name" value="Aminotran_1_2"/>
    <property type="match status" value="1"/>
</dbReference>
<dbReference type="InterPro" id="IPR015421">
    <property type="entry name" value="PyrdxlP-dep_Trfase_major"/>
</dbReference>
<sequence>MATTPAATANKYNFFRGHPSVSLLPSKEILQATTTIFTNVINDENYYDDAYNRHPLQYGPDLGNLEVRQTIAKWNDVNFKLSTPTNVKCINMTNGASYGIMNILTRTTSPHNNLTRRAFLVTPTYHLMNTVFIDAGFGEKLTGIEELADGQIDLDSLKQQLEYYDSLEPIKFTITYDDIKSIQSPIKPLKKIYRYVFYVVPTFSNPRGGTLSLETKKQLIELARAHDMLIISDDVYDLLDYTCVQEEQPEYSKRLVYIDRETLTDQDGYGNTVSNCTFSKLVGPGLRVGWQETPTPSLTQVIDKGGAHISGGSPSHTNSMVISELINSGSLKDVIFRLRSEYRKRSNVLLNSIKEFLPRGTQITGGHGGYFVWVTLPDGYDCRQICQTCAERGVLLANGDNFEVVGDLRGWGRSSVRLSLSFLPCDLIAEGIKIWGDVCQQSQQCQHQHKELTT</sequence>
<name>A0A9W6YUR5_AMBMO</name>
<dbReference type="Gene3D" id="3.90.1150.10">
    <property type="entry name" value="Aspartate Aminotransferase, domain 1"/>
    <property type="match status" value="1"/>
</dbReference>
<comment type="caution">
    <text evidence="2">The sequence shown here is derived from an EMBL/GenBank/DDBJ whole genome shotgun (WGS) entry which is preliminary data.</text>
</comment>
<feature type="domain" description="Aminotransferase class I/classII large" evidence="1">
    <location>
        <begin position="53"/>
        <end position="416"/>
    </location>
</feature>
<dbReference type="GO" id="GO:0030170">
    <property type="term" value="F:pyridoxal phosphate binding"/>
    <property type="evidence" value="ECO:0007669"/>
    <property type="project" value="InterPro"/>
</dbReference>
<accession>A0A9W6YUR5</accession>
<dbReference type="EMBL" id="BSXU01000715">
    <property type="protein sequence ID" value="GMG21572.1"/>
    <property type="molecule type" value="Genomic_DNA"/>
</dbReference>
<dbReference type="SUPFAM" id="SSF53383">
    <property type="entry name" value="PLP-dependent transferases"/>
    <property type="match status" value="1"/>
</dbReference>
<dbReference type="Gene3D" id="3.40.640.10">
    <property type="entry name" value="Type I PLP-dependent aspartate aminotransferase-like (Major domain)"/>
    <property type="match status" value="1"/>
</dbReference>
<dbReference type="InterPro" id="IPR015422">
    <property type="entry name" value="PyrdxlP-dep_Trfase_small"/>
</dbReference>
<evidence type="ECO:0000313" key="2">
    <source>
        <dbReference type="EMBL" id="GMG21572.1"/>
    </source>
</evidence>
<dbReference type="AlphaFoldDB" id="A0A9W6YUR5"/>
<keyword evidence="3" id="KW-1185">Reference proteome</keyword>
<evidence type="ECO:0000259" key="1">
    <source>
        <dbReference type="Pfam" id="PF00155"/>
    </source>
</evidence>
<dbReference type="Proteomes" id="UP001165063">
    <property type="component" value="Unassembled WGS sequence"/>
</dbReference>
<organism evidence="2 3">
    <name type="scientific">Ambrosiozyma monospora</name>
    <name type="common">Yeast</name>
    <name type="synonym">Endomycopsis monosporus</name>
    <dbReference type="NCBI Taxonomy" id="43982"/>
    <lineage>
        <taxon>Eukaryota</taxon>
        <taxon>Fungi</taxon>
        <taxon>Dikarya</taxon>
        <taxon>Ascomycota</taxon>
        <taxon>Saccharomycotina</taxon>
        <taxon>Pichiomycetes</taxon>
        <taxon>Pichiales</taxon>
        <taxon>Pichiaceae</taxon>
        <taxon>Ambrosiozyma</taxon>
    </lineage>
</organism>
<dbReference type="PANTHER" id="PTHR42858:SF1">
    <property type="entry name" value="LD15494P"/>
    <property type="match status" value="1"/>
</dbReference>
<dbReference type="GO" id="GO:0047536">
    <property type="term" value="F:2-aminoadipate transaminase activity"/>
    <property type="evidence" value="ECO:0007669"/>
    <property type="project" value="TreeGrafter"/>
</dbReference>
<dbReference type="InterPro" id="IPR004839">
    <property type="entry name" value="Aminotransferase_I/II_large"/>
</dbReference>
<dbReference type="PANTHER" id="PTHR42858">
    <property type="entry name" value="AMINOTRANSFERASE"/>
    <property type="match status" value="1"/>
</dbReference>
<dbReference type="FunFam" id="3.40.640.10:FF:000080">
    <property type="entry name" value="Aminotransferase, putative"/>
    <property type="match status" value="1"/>
</dbReference>
<gene>
    <name evidence="2" type="ORF">Amon01_000209600</name>
</gene>
<dbReference type="CDD" id="cd00609">
    <property type="entry name" value="AAT_like"/>
    <property type="match status" value="1"/>
</dbReference>
<evidence type="ECO:0000313" key="3">
    <source>
        <dbReference type="Proteomes" id="UP001165063"/>
    </source>
</evidence>
<protein>
    <submittedName>
        <fullName evidence="2">Unnamed protein product</fullName>
    </submittedName>
</protein>
<proteinExistence type="predicted"/>
<dbReference type="InterPro" id="IPR015424">
    <property type="entry name" value="PyrdxlP-dep_Trfase"/>
</dbReference>
<reference evidence="2" key="1">
    <citation type="submission" date="2023-04" db="EMBL/GenBank/DDBJ databases">
        <title>Ambrosiozyma monospora NBRC 1965.</title>
        <authorList>
            <person name="Ichikawa N."/>
            <person name="Sato H."/>
            <person name="Tonouchi N."/>
        </authorList>
    </citation>
    <scope>NUCLEOTIDE SEQUENCE</scope>
    <source>
        <strain evidence="2">NBRC 1965</strain>
    </source>
</reference>
<dbReference type="OrthoDB" id="7042322at2759"/>